<dbReference type="Pfam" id="PF04525">
    <property type="entry name" value="LOR"/>
    <property type="match status" value="1"/>
</dbReference>
<dbReference type="InterPro" id="IPR007612">
    <property type="entry name" value="LOR"/>
</dbReference>
<protein>
    <submittedName>
        <fullName evidence="2">LURP-one-related/scramblase family protein</fullName>
    </submittedName>
</protein>
<reference evidence="3" key="1">
    <citation type="journal article" date="2019" name="Int. J. Syst. Evol. Microbiol.">
        <title>The Global Catalogue of Microorganisms (GCM) 10K type strain sequencing project: providing services to taxonomists for standard genome sequencing and annotation.</title>
        <authorList>
            <consortium name="The Broad Institute Genomics Platform"/>
            <consortium name="The Broad Institute Genome Sequencing Center for Infectious Disease"/>
            <person name="Wu L."/>
            <person name="Ma J."/>
        </authorList>
    </citation>
    <scope>NUCLEOTIDE SEQUENCE [LARGE SCALE GENOMIC DNA]</scope>
    <source>
        <strain evidence="3">KCTC 42143</strain>
    </source>
</reference>
<evidence type="ECO:0000313" key="3">
    <source>
        <dbReference type="Proteomes" id="UP001597285"/>
    </source>
</evidence>
<keyword evidence="3" id="KW-1185">Reference proteome</keyword>
<sequence>MMKLFIKEKRFSWRDTLIVRDEQDNVVYEVKSELLSIGNKVHIQDQEGKEVASIEENKMGFSPKYTVYQMDKKVAVLKKDKNLIGSDYTIEKLDWKITGHVEKDDFHIKKGFGTIATFKKKFLSIGDVFVLDVDHEEDTVMALTVVIAIWCLKLDAEEAEKKE</sequence>
<proteinExistence type="inferred from homology"/>
<dbReference type="InterPro" id="IPR038595">
    <property type="entry name" value="LOR_sf"/>
</dbReference>
<comment type="caution">
    <text evidence="2">The sequence shown here is derived from an EMBL/GenBank/DDBJ whole genome shotgun (WGS) entry which is preliminary data.</text>
</comment>
<gene>
    <name evidence="2" type="ORF">ACFSBK_02010</name>
</gene>
<evidence type="ECO:0000256" key="1">
    <source>
        <dbReference type="ARBA" id="ARBA00005437"/>
    </source>
</evidence>
<organism evidence="2 3">
    <name type="scientific">Carnobacterium antarcticum</name>
    <dbReference type="NCBI Taxonomy" id="2126436"/>
    <lineage>
        <taxon>Bacteria</taxon>
        <taxon>Bacillati</taxon>
        <taxon>Bacillota</taxon>
        <taxon>Bacilli</taxon>
        <taxon>Lactobacillales</taxon>
        <taxon>Carnobacteriaceae</taxon>
        <taxon>Carnobacterium</taxon>
    </lineage>
</organism>
<dbReference type="SUPFAM" id="SSF54518">
    <property type="entry name" value="Tubby C-terminal domain-like"/>
    <property type="match status" value="1"/>
</dbReference>
<comment type="similarity">
    <text evidence="1">Belongs to the LOR family.</text>
</comment>
<dbReference type="Gene3D" id="2.40.160.200">
    <property type="entry name" value="LURP1-related"/>
    <property type="match status" value="1"/>
</dbReference>
<dbReference type="Proteomes" id="UP001597285">
    <property type="component" value="Unassembled WGS sequence"/>
</dbReference>
<dbReference type="InterPro" id="IPR025659">
    <property type="entry name" value="Tubby-like_C"/>
</dbReference>
<name>A0ABW4NJQ2_9LACT</name>
<dbReference type="EMBL" id="JBHUFF010000008">
    <property type="protein sequence ID" value="MFD1798633.1"/>
    <property type="molecule type" value="Genomic_DNA"/>
</dbReference>
<dbReference type="RefSeq" id="WP_231726774.1">
    <property type="nucleotide sequence ID" value="NZ_JBHSQC010000015.1"/>
</dbReference>
<accession>A0ABW4NJQ2</accession>
<evidence type="ECO:0000313" key="2">
    <source>
        <dbReference type="EMBL" id="MFD1798633.1"/>
    </source>
</evidence>